<evidence type="ECO:0000313" key="5">
    <source>
        <dbReference type="Proteomes" id="UP000282674"/>
    </source>
</evidence>
<accession>A0A3M2LV03</accession>
<evidence type="ECO:0000313" key="4">
    <source>
        <dbReference type="EMBL" id="RMI41291.1"/>
    </source>
</evidence>
<sequence length="200" mass="21742">MEPLGIKGAFLVSPRVHGDGRGSFHEWFRADALRERLGHDLRLEQANCSVSARGVLRGVHFADVPPSQSKYITCVRGALLDVAVDLRVGSPTFGRSEAVRLDEANRRCMYLAEGLGHAFLSLEDDTTAIYLVSESYNPSREHGVHPLDPELGIAWPDGMDLVLSDKDAAAPSLAEALAAGILPDYQDCLAYYDKLGTAFS</sequence>
<dbReference type="InterPro" id="IPR011051">
    <property type="entry name" value="RmlC_Cupin_sf"/>
</dbReference>
<feature type="active site" description="Proton donor" evidence="2">
    <location>
        <position position="130"/>
    </location>
</feature>
<keyword evidence="5" id="KW-1185">Reference proteome</keyword>
<reference evidence="4 5" key="1">
    <citation type="submission" date="2018-10" db="EMBL/GenBank/DDBJ databases">
        <title>Isolation from soil.</title>
        <authorList>
            <person name="Hu J."/>
        </authorList>
    </citation>
    <scope>NUCLEOTIDE SEQUENCE [LARGE SCALE GENOMIC DNA]</scope>
    <source>
        <strain evidence="4 5">NEAU-Ht49</strain>
    </source>
</reference>
<dbReference type="InterPro" id="IPR014710">
    <property type="entry name" value="RmlC-like_jellyroll"/>
</dbReference>
<gene>
    <name evidence="4" type="ORF">EBO15_23735</name>
</gene>
<name>A0A3M2LV03_9ACTN</name>
<dbReference type="OrthoDB" id="9800680at2"/>
<dbReference type="GO" id="GO:0000271">
    <property type="term" value="P:polysaccharide biosynthetic process"/>
    <property type="evidence" value="ECO:0007669"/>
    <property type="project" value="TreeGrafter"/>
</dbReference>
<dbReference type="Pfam" id="PF00908">
    <property type="entry name" value="dTDP_sugar_isom"/>
    <property type="match status" value="1"/>
</dbReference>
<evidence type="ECO:0000256" key="1">
    <source>
        <dbReference type="ARBA" id="ARBA00010154"/>
    </source>
</evidence>
<dbReference type="PANTHER" id="PTHR21047">
    <property type="entry name" value="DTDP-6-DEOXY-D-GLUCOSE-3,5 EPIMERASE"/>
    <property type="match status" value="1"/>
</dbReference>
<comment type="similarity">
    <text evidence="1">Belongs to the dTDP-4-dehydrorhamnose 3,5-epimerase family.</text>
</comment>
<dbReference type="GO" id="GO:0008830">
    <property type="term" value="F:dTDP-4-dehydrorhamnose 3,5-epimerase activity"/>
    <property type="evidence" value="ECO:0007669"/>
    <property type="project" value="InterPro"/>
</dbReference>
<dbReference type="EMBL" id="RFFG01000044">
    <property type="protein sequence ID" value="RMI41291.1"/>
    <property type="molecule type" value="Genomic_DNA"/>
</dbReference>
<dbReference type="InterPro" id="IPR000888">
    <property type="entry name" value="RmlC-like"/>
</dbReference>
<evidence type="ECO:0000256" key="2">
    <source>
        <dbReference type="PIRSR" id="PIRSR600888-1"/>
    </source>
</evidence>
<dbReference type="AlphaFoldDB" id="A0A3M2LV03"/>
<proteinExistence type="inferred from homology"/>
<dbReference type="GO" id="GO:0005829">
    <property type="term" value="C:cytosol"/>
    <property type="evidence" value="ECO:0007669"/>
    <property type="project" value="TreeGrafter"/>
</dbReference>
<dbReference type="PANTHER" id="PTHR21047:SF2">
    <property type="entry name" value="THYMIDINE DIPHOSPHO-4-KETO-RHAMNOSE 3,5-EPIMERASE"/>
    <property type="match status" value="1"/>
</dbReference>
<comment type="caution">
    <text evidence="4">The sequence shown here is derived from an EMBL/GenBank/DDBJ whole genome shotgun (WGS) entry which is preliminary data.</text>
</comment>
<feature type="site" description="Participates in a stacking interaction with the thymidine ring of dTDP-4-oxo-6-deoxyglucose" evidence="3">
    <location>
        <position position="136"/>
    </location>
</feature>
<organism evidence="4 5">
    <name type="scientific">Actinomadura harenae</name>
    <dbReference type="NCBI Taxonomy" id="2483351"/>
    <lineage>
        <taxon>Bacteria</taxon>
        <taxon>Bacillati</taxon>
        <taxon>Actinomycetota</taxon>
        <taxon>Actinomycetes</taxon>
        <taxon>Streptosporangiales</taxon>
        <taxon>Thermomonosporaceae</taxon>
        <taxon>Actinomadura</taxon>
    </lineage>
</organism>
<dbReference type="GO" id="GO:0019305">
    <property type="term" value="P:dTDP-rhamnose biosynthetic process"/>
    <property type="evidence" value="ECO:0007669"/>
    <property type="project" value="TreeGrafter"/>
</dbReference>
<dbReference type="CDD" id="cd00438">
    <property type="entry name" value="cupin_RmlC"/>
    <property type="match status" value="1"/>
</dbReference>
<dbReference type="SUPFAM" id="SSF51182">
    <property type="entry name" value="RmlC-like cupins"/>
    <property type="match status" value="1"/>
</dbReference>
<protein>
    <submittedName>
        <fullName evidence="4">dTDP-4-keto-6-deoxy-D-glucose epimerase</fullName>
    </submittedName>
</protein>
<dbReference type="RefSeq" id="WP_122196632.1">
    <property type="nucleotide sequence ID" value="NZ_JBHSKC010000006.1"/>
</dbReference>
<feature type="active site" description="Proton acceptor" evidence="2">
    <location>
        <position position="60"/>
    </location>
</feature>
<dbReference type="Proteomes" id="UP000282674">
    <property type="component" value="Unassembled WGS sequence"/>
</dbReference>
<dbReference type="Gene3D" id="2.60.120.10">
    <property type="entry name" value="Jelly Rolls"/>
    <property type="match status" value="1"/>
</dbReference>
<evidence type="ECO:0000256" key="3">
    <source>
        <dbReference type="PIRSR" id="PIRSR600888-3"/>
    </source>
</evidence>